<sequence length="243" mass="27801">MRDIEKALNAAEQTGVVFGSKALSKGALVHLCRRLDHNRTWRILELGGGLTPHFWNEIVTQELLPISMITVEHDLTLSNIWKEAELGNGCIEFHTQPLKSLTDEEWNEIFSCRDIALSVWNSYGLPVPADQHNHYTIRNTFYADVDMLPLEDDSIDVMILDGPHGNGRSLAYPLFYKKLKPDAFVLVDDYDHYPFMDDLRRFFQVEEISSEGKGDYRWQLCRLAGRRPQPDPVSGPSIESQLV</sequence>
<protein>
    <recommendedName>
        <fullName evidence="3">Class I SAM-dependent methyltransferase</fullName>
    </recommendedName>
</protein>
<reference evidence="1 2" key="1">
    <citation type="submission" date="2020-05" db="EMBL/GenBank/DDBJ databases">
        <title>Paenibacillus glebae, sp. nov., Paenibacillus humi sp. nov., Paenibacillus pedi sp. nov., Paenibacillus terrestris sp. nov. and Paenibacillus terricola sp. nov., isolated from a forest top soil sample.</title>
        <authorList>
            <person name="Qi S."/>
            <person name="Carlier A."/>
            <person name="Cnockaert M."/>
            <person name="Vandamme P."/>
        </authorList>
    </citation>
    <scope>NUCLEOTIDE SEQUENCE [LARGE SCALE GENOMIC DNA]</scope>
    <source>
        <strain evidence="1 2">LMG 29502</strain>
    </source>
</reference>
<dbReference type="Gene3D" id="3.40.50.150">
    <property type="entry name" value="Vaccinia Virus protein VP39"/>
    <property type="match status" value="1"/>
</dbReference>
<dbReference type="InterPro" id="IPR029063">
    <property type="entry name" value="SAM-dependent_MTases_sf"/>
</dbReference>
<comment type="caution">
    <text evidence="1">The sequence shown here is derived from an EMBL/GenBank/DDBJ whole genome shotgun (WGS) entry which is preliminary data.</text>
</comment>
<accession>A0ABX2DY83</accession>
<dbReference type="RefSeq" id="WP_173140965.1">
    <property type="nucleotide sequence ID" value="NZ_JABMKX010000030.1"/>
</dbReference>
<dbReference type="EMBL" id="JABMKX010000030">
    <property type="protein sequence ID" value="NQX49691.1"/>
    <property type="molecule type" value="Genomic_DNA"/>
</dbReference>
<dbReference type="Proteomes" id="UP000711047">
    <property type="component" value="Unassembled WGS sequence"/>
</dbReference>
<gene>
    <name evidence="1" type="ORF">HQN87_30785</name>
</gene>
<organism evidence="1 2">
    <name type="scientific">Paenibacillus tritici</name>
    <dbReference type="NCBI Taxonomy" id="1873425"/>
    <lineage>
        <taxon>Bacteria</taxon>
        <taxon>Bacillati</taxon>
        <taxon>Bacillota</taxon>
        <taxon>Bacilli</taxon>
        <taxon>Bacillales</taxon>
        <taxon>Paenibacillaceae</taxon>
        <taxon>Paenibacillus</taxon>
    </lineage>
</organism>
<keyword evidence="2" id="KW-1185">Reference proteome</keyword>
<evidence type="ECO:0000313" key="2">
    <source>
        <dbReference type="Proteomes" id="UP000711047"/>
    </source>
</evidence>
<name>A0ABX2DY83_9BACL</name>
<evidence type="ECO:0008006" key="3">
    <source>
        <dbReference type="Google" id="ProtNLM"/>
    </source>
</evidence>
<proteinExistence type="predicted"/>
<evidence type="ECO:0000313" key="1">
    <source>
        <dbReference type="EMBL" id="NQX49691.1"/>
    </source>
</evidence>